<dbReference type="SUPFAM" id="SSF88946">
    <property type="entry name" value="Sigma2 domain of RNA polymerase sigma factors"/>
    <property type="match status" value="1"/>
</dbReference>
<comment type="caution">
    <text evidence="9">The sequence shown here is derived from an EMBL/GenBank/DDBJ whole genome shotgun (WGS) entry which is preliminary data.</text>
</comment>
<evidence type="ECO:0000313" key="10">
    <source>
        <dbReference type="Proteomes" id="UP000315525"/>
    </source>
</evidence>
<dbReference type="HAMAP" id="MF_00963">
    <property type="entry name" value="Sigma70_RpoD_SigA"/>
    <property type="match status" value="1"/>
</dbReference>
<evidence type="ECO:0000256" key="4">
    <source>
        <dbReference type="ARBA" id="ARBA00023125"/>
    </source>
</evidence>
<keyword evidence="2 6" id="KW-0805">Transcription regulation</keyword>
<dbReference type="InterPro" id="IPR007127">
    <property type="entry name" value="RNA_pol_sigma_70_r1_1"/>
</dbReference>
<name>A0A523USJ7_UNCT6</name>
<evidence type="ECO:0000256" key="1">
    <source>
        <dbReference type="ARBA" id="ARBA00022490"/>
    </source>
</evidence>
<dbReference type="InterPro" id="IPR013325">
    <property type="entry name" value="RNA_pol_sigma_r2"/>
</dbReference>
<dbReference type="InterPro" id="IPR007624">
    <property type="entry name" value="RNA_pol_sigma70_r3"/>
</dbReference>
<dbReference type="Pfam" id="PF04542">
    <property type="entry name" value="Sigma70_r2"/>
    <property type="match status" value="1"/>
</dbReference>
<feature type="short sequence motif" description="Interaction with polymerase core subunit RpoC" evidence="6">
    <location>
        <begin position="359"/>
        <end position="362"/>
    </location>
</feature>
<dbReference type="Gene3D" id="1.10.220.120">
    <property type="entry name" value="Sigma-70 factor, region 1.1"/>
    <property type="match status" value="1"/>
</dbReference>
<proteinExistence type="inferred from homology"/>
<dbReference type="AlphaFoldDB" id="A0A523USJ7"/>
<gene>
    <name evidence="9" type="primary">rpoD</name>
    <name evidence="6" type="synonym">sigA</name>
    <name evidence="9" type="ORF">E3J62_07120</name>
</gene>
<evidence type="ECO:0000259" key="8">
    <source>
        <dbReference type="PROSITE" id="PS00716"/>
    </source>
</evidence>
<dbReference type="InterPro" id="IPR014284">
    <property type="entry name" value="RNA_pol_sigma-70_dom"/>
</dbReference>
<evidence type="ECO:0000313" key="9">
    <source>
        <dbReference type="EMBL" id="TET45523.1"/>
    </source>
</evidence>
<comment type="subcellular location">
    <subcellularLocation>
        <location evidence="6">Cytoplasm</location>
    </subcellularLocation>
</comment>
<dbReference type="PANTHER" id="PTHR30603:SF60">
    <property type="entry name" value="RNA POLYMERASE SIGMA FACTOR RPOD"/>
    <property type="match status" value="1"/>
</dbReference>
<dbReference type="Pfam" id="PF04539">
    <property type="entry name" value="Sigma70_r3"/>
    <property type="match status" value="1"/>
</dbReference>
<dbReference type="InterPro" id="IPR007630">
    <property type="entry name" value="RNA_pol_sigma70_r4"/>
</dbReference>
<dbReference type="NCBIfam" id="TIGR02937">
    <property type="entry name" value="sigma70-ECF"/>
    <property type="match status" value="1"/>
</dbReference>
<dbReference type="NCBIfam" id="TIGR02393">
    <property type="entry name" value="RpoD_Cterm"/>
    <property type="match status" value="1"/>
</dbReference>
<comment type="subunit">
    <text evidence="6">Interacts transiently with the RNA polymerase catalytic core.</text>
</comment>
<dbReference type="InterPro" id="IPR007627">
    <property type="entry name" value="RNA_pol_sigma70_r2"/>
</dbReference>
<reference evidence="9 10" key="1">
    <citation type="submission" date="2019-03" db="EMBL/GenBank/DDBJ databases">
        <title>Metabolic potential of uncultured bacteria and archaea associated with petroleum seepage in deep-sea sediments.</title>
        <authorList>
            <person name="Dong X."/>
            <person name="Hubert C."/>
        </authorList>
    </citation>
    <scope>NUCLEOTIDE SEQUENCE [LARGE SCALE GENOMIC DNA]</scope>
    <source>
        <strain evidence="9">E44_bin18</strain>
    </source>
</reference>
<dbReference type="GO" id="GO:0006352">
    <property type="term" value="P:DNA-templated transcription initiation"/>
    <property type="evidence" value="ECO:0007669"/>
    <property type="project" value="UniProtKB-UniRule"/>
</dbReference>
<feature type="region of interest" description="Sigma-70 factor domain-3" evidence="6">
    <location>
        <begin position="414"/>
        <end position="490"/>
    </location>
</feature>
<dbReference type="Pfam" id="PF03979">
    <property type="entry name" value="Sigma70_r1_1"/>
    <property type="match status" value="1"/>
</dbReference>
<evidence type="ECO:0000256" key="2">
    <source>
        <dbReference type="ARBA" id="ARBA00023015"/>
    </source>
</evidence>
<feature type="domain" description="RNA polymerase sigma-70" evidence="8">
    <location>
        <begin position="528"/>
        <end position="554"/>
    </location>
</feature>
<dbReference type="InterPro" id="IPR009042">
    <property type="entry name" value="RNA_pol_sigma70_r1_2"/>
</dbReference>
<dbReference type="FunFam" id="1.10.601.10:FF:000001">
    <property type="entry name" value="RNA polymerase sigma factor SigA"/>
    <property type="match status" value="1"/>
</dbReference>
<dbReference type="Pfam" id="PF04545">
    <property type="entry name" value="Sigma70_r4"/>
    <property type="match status" value="1"/>
</dbReference>
<dbReference type="PROSITE" id="PS00716">
    <property type="entry name" value="SIGMA70_2"/>
    <property type="match status" value="1"/>
</dbReference>
<dbReference type="PANTHER" id="PTHR30603">
    <property type="entry name" value="RNA POLYMERASE SIGMA FACTOR RPO"/>
    <property type="match status" value="1"/>
</dbReference>
<keyword evidence="3 6" id="KW-0731">Sigma factor</keyword>
<dbReference type="InterPro" id="IPR028630">
    <property type="entry name" value="Sigma70_RpoD"/>
</dbReference>
<evidence type="ECO:0000256" key="3">
    <source>
        <dbReference type="ARBA" id="ARBA00023082"/>
    </source>
</evidence>
<dbReference type="Pfam" id="PF00140">
    <property type="entry name" value="Sigma70_r1_2"/>
    <property type="match status" value="1"/>
</dbReference>
<keyword evidence="5 6" id="KW-0804">Transcription</keyword>
<dbReference type="Proteomes" id="UP000315525">
    <property type="component" value="Unassembled WGS sequence"/>
</dbReference>
<comment type="similarity">
    <text evidence="6">Belongs to the sigma-70 factor family. RpoD/SigA subfamily.</text>
</comment>
<dbReference type="InterPro" id="IPR000943">
    <property type="entry name" value="RNA_pol_sigma70"/>
</dbReference>
<dbReference type="InterPro" id="IPR036388">
    <property type="entry name" value="WH-like_DNA-bd_sf"/>
</dbReference>
<dbReference type="EMBL" id="SOJN01000080">
    <property type="protein sequence ID" value="TET45523.1"/>
    <property type="molecule type" value="Genomic_DNA"/>
</dbReference>
<keyword evidence="1 6" id="KW-0963">Cytoplasm</keyword>
<protein>
    <recommendedName>
        <fullName evidence="6">RNA polymerase sigma factor SigA</fullName>
    </recommendedName>
</protein>
<keyword evidence="4 6" id="KW-0238">DNA-binding</keyword>
<dbReference type="SUPFAM" id="SSF88659">
    <property type="entry name" value="Sigma3 and sigma4 domains of RNA polymerase sigma factors"/>
    <property type="match status" value="2"/>
</dbReference>
<comment type="function">
    <text evidence="6">Sigma factors are initiation factors that promote the attachment of RNA polymerase to specific initiation sites and are then released. This sigma factor is the primary sigma factor during exponential growth.</text>
</comment>
<dbReference type="InterPro" id="IPR013324">
    <property type="entry name" value="RNA_pol_sigma_r3/r4-like"/>
</dbReference>
<dbReference type="GO" id="GO:0016987">
    <property type="term" value="F:sigma factor activity"/>
    <property type="evidence" value="ECO:0007669"/>
    <property type="project" value="UniProtKB-UniRule"/>
</dbReference>
<dbReference type="InterPro" id="IPR012760">
    <property type="entry name" value="RNA_pol_sigma_RpoD_C"/>
</dbReference>
<dbReference type="Gene3D" id="1.10.10.10">
    <property type="entry name" value="Winged helix-like DNA-binding domain superfamily/Winged helix DNA-binding domain"/>
    <property type="match status" value="2"/>
</dbReference>
<sequence length="571" mass="66191">MARRKRFMRREPYLNALAELASSKGSITYKDINEHIPREVVTSEELDKIISKLQGMGLVVVDSNAIATQLPGKFRPKMKFDDPVRMYLREMGKVPLLTRKKEVEIAKRIEEGHQKVTETVFSAAWSVEKLLQFEDLLKNGKLHIEELIQADVSDWSPRYTGWREKQKVLRTIKSVGRDLSEVRKLRTRLEKLKTESKREESLARIEKKQEKILFRVMNLKVQNRERDKFVVELKAACARIRGEEREISRTVRRVAATPEEVVRLSRSRSKANARQIRKLGLKKAQLKEMAKVILDHQSEIKKDEHEFRMDSASLKSLVGQIERWERVVGGAKQEMIEANVRLVISIAKRYTNRGLEFMDLIQEGNGGLMKAVDKFDYRKGYKFSTYATWWIRQAITRAIADQARTIRVPVHMIEVMHKVVRASKVLVQEYGREPSPEEIAERLSLPTEKVKSVYKVAQETISLDRPIGEDEETHLGDFLEDVKETSPAHSAALAMLQDRLRNVIGSLSKREQKVLQLRFGLDNECPRTLEEVGLIFNVTRERVRQIEAKALRKLRHPTRAKKLKGFLKMPE</sequence>
<dbReference type="GO" id="GO:0003677">
    <property type="term" value="F:DNA binding"/>
    <property type="evidence" value="ECO:0007669"/>
    <property type="project" value="UniProtKB-UniRule"/>
</dbReference>
<dbReference type="CDD" id="cd06171">
    <property type="entry name" value="Sigma70_r4"/>
    <property type="match status" value="1"/>
</dbReference>
<dbReference type="InterPro" id="IPR042189">
    <property type="entry name" value="RNA_pol_sigma_70_r1_1_sf"/>
</dbReference>
<dbReference type="Gene3D" id="1.10.601.10">
    <property type="entry name" value="RNA Polymerase Primary Sigma Factor"/>
    <property type="match status" value="1"/>
</dbReference>
<accession>A0A523USJ7</accession>
<evidence type="ECO:0000256" key="5">
    <source>
        <dbReference type="ARBA" id="ARBA00023163"/>
    </source>
</evidence>
<evidence type="ECO:0000256" key="7">
    <source>
        <dbReference type="SAM" id="Coils"/>
    </source>
</evidence>
<dbReference type="InterPro" id="IPR050239">
    <property type="entry name" value="Sigma-70_RNA_pol_init_factors"/>
</dbReference>
<organism evidence="9 10">
    <name type="scientific">candidate division TA06 bacterium</name>
    <dbReference type="NCBI Taxonomy" id="2250710"/>
    <lineage>
        <taxon>Bacteria</taxon>
        <taxon>Bacteria division TA06</taxon>
    </lineage>
</organism>
<feature type="coiled-coil region" evidence="7">
    <location>
        <begin position="182"/>
        <end position="209"/>
    </location>
</feature>
<dbReference type="PRINTS" id="PR00046">
    <property type="entry name" value="SIGMA70FCT"/>
</dbReference>
<feature type="region of interest" description="Sigma-70 factor domain-4" evidence="6">
    <location>
        <begin position="503"/>
        <end position="556"/>
    </location>
</feature>
<keyword evidence="7" id="KW-0175">Coiled coil</keyword>
<feature type="DNA-binding region" description="H-T-H motif" evidence="6">
    <location>
        <begin position="529"/>
        <end position="548"/>
    </location>
</feature>
<feature type="region of interest" description="Sigma-70 factor domain-2" evidence="6">
    <location>
        <begin position="335"/>
        <end position="405"/>
    </location>
</feature>
<dbReference type="GO" id="GO:0005737">
    <property type="term" value="C:cytoplasm"/>
    <property type="evidence" value="ECO:0007669"/>
    <property type="project" value="UniProtKB-SubCell"/>
</dbReference>
<evidence type="ECO:0000256" key="6">
    <source>
        <dbReference type="HAMAP-Rule" id="MF_00963"/>
    </source>
</evidence>